<proteinExistence type="predicted"/>
<organism evidence="2 3">
    <name type="scientific">Dethiosulfatibacter aminovorans DSM 17477</name>
    <dbReference type="NCBI Taxonomy" id="1121476"/>
    <lineage>
        <taxon>Bacteria</taxon>
        <taxon>Bacillati</taxon>
        <taxon>Bacillota</taxon>
        <taxon>Tissierellia</taxon>
        <taxon>Dethiosulfatibacter</taxon>
    </lineage>
</organism>
<reference evidence="2 3" key="1">
    <citation type="submission" date="2016-11" db="EMBL/GenBank/DDBJ databases">
        <authorList>
            <person name="Jaros S."/>
            <person name="Januszkiewicz K."/>
            <person name="Wedrychowicz H."/>
        </authorList>
    </citation>
    <scope>NUCLEOTIDE SEQUENCE [LARGE SCALE GENOMIC DNA]</scope>
    <source>
        <strain evidence="2 3">DSM 17477</strain>
    </source>
</reference>
<dbReference type="OrthoDB" id="9798859at2"/>
<gene>
    <name evidence="2" type="ORF">SAMN02745751_01821</name>
</gene>
<name>A0A1M6GSL8_9FIRM</name>
<keyword evidence="1" id="KW-1133">Transmembrane helix</keyword>
<dbReference type="EMBL" id="FQZL01000011">
    <property type="protein sequence ID" value="SHJ12912.1"/>
    <property type="molecule type" value="Genomic_DNA"/>
</dbReference>
<evidence type="ECO:0000313" key="2">
    <source>
        <dbReference type="EMBL" id="SHJ12912.1"/>
    </source>
</evidence>
<dbReference type="Proteomes" id="UP000184052">
    <property type="component" value="Unassembled WGS sequence"/>
</dbReference>
<evidence type="ECO:0008006" key="4">
    <source>
        <dbReference type="Google" id="ProtNLM"/>
    </source>
</evidence>
<feature type="transmembrane region" description="Helical" evidence="1">
    <location>
        <begin position="7"/>
        <end position="24"/>
    </location>
</feature>
<keyword evidence="3" id="KW-1185">Reference proteome</keyword>
<dbReference type="RefSeq" id="WP_073049265.1">
    <property type="nucleotide sequence ID" value="NZ_FQZL01000011.1"/>
</dbReference>
<evidence type="ECO:0000313" key="3">
    <source>
        <dbReference type="Proteomes" id="UP000184052"/>
    </source>
</evidence>
<protein>
    <recommendedName>
        <fullName evidence="4">Multicomponent Na+:H+ antiporter subunit B</fullName>
    </recommendedName>
</protein>
<accession>A0A1M6GSL8</accession>
<dbReference type="AlphaFoldDB" id="A0A1M6GSL8"/>
<keyword evidence="1" id="KW-0812">Transmembrane</keyword>
<keyword evidence="1" id="KW-0472">Membrane</keyword>
<evidence type="ECO:0000256" key="1">
    <source>
        <dbReference type="SAM" id="Phobius"/>
    </source>
</evidence>
<dbReference type="STRING" id="1121476.SAMN02745751_01821"/>
<feature type="transmembrane region" description="Helical" evidence="1">
    <location>
        <begin position="63"/>
        <end position="81"/>
    </location>
</feature>
<sequence length="89" mass="10438">MRRKMIALYIYLIGLVVLYCNSIFTNVFGRPVYDHVIEKGYVETGSENLVTAVYLFYRYYDTLFETLMLLFSIIAVIYMSAHEGGDHYE</sequence>